<dbReference type="PANTHER" id="PTHR39344">
    <property type="entry name" value="UPF0182 PROTEIN SLL1060"/>
    <property type="match status" value="1"/>
</dbReference>
<dbReference type="RefSeq" id="WP_277865847.1">
    <property type="nucleotide sequence ID" value="NZ_JAKKUT010000002.1"/>
</dbReference>
<evidence type="ECO:0000256" key="3">
    <source>
        <dbReference type="ARBA" id="ARBA00022989"/>
    </source>
</evidence>
<reference evidence="6" key="2">
    <citation type="submission" date="2022-01" db="EMBL/GenBank/DDBJ databases">
        <authorList>
            <person name="Zivanovic Y."/>
            <person name="Moreira D."/>
            <person name="Lopez-Garcia P."/>
        </authorList>
    </citation>
    <scope>NUCLEOTIDE SEQUENCE</scope>
    <source>
        <strain evidence="6">G9</strain>
    </source>
</reference>
<dbReference type="HAMAP" id="MF_01600">
    <property type="entry name" value="UPF0182"/>
    <property type="match status" value="1"/>
</dbReference>
<dbReference type="Pfam" id="PF03699">
    <property type="entry name" value="UPF0182"/>
    <property type="match status" value="1"/>
</dbReference>
<feature type="transmembrane region" description="Helical" evidence="5">
    <location>
        <begin position="399"/>
        <end position="422"/>
    </location>
</feature>
<keyword evidence="3 5" id="KW-1133">Transmembrane helix</keyword>
<feature type="transmembrane region" description="Helical" evidence="5">
    <location>
        <begin position="197"/>
        <end position="217"/>
    </location>
</feature>
<feature type="transmembrane region" description="Helical" evidence="5">
    <location>
        <begin position="319"/>
        <end position="336"/>
    </location>
</feature>
<evidence type="ECO:0000256" key="5">
    <source>
        <dbReference type="HAMAP-Rule" id="MF_01600"/>
    </source>
</evidence>
<comment type="caution">
    <text evidence="6">The sequence shown here is derived from an EMBL/GenBank/DDBJ whole genome shotgun (WGS) entry which is preliminary data.</text>
</comment>
<feature type="transmembrane region" description="Helical" evidence="5">
    <location>
        <begin position="16"/>
        <end position="42"/>
    </location>
</feature>
<accession>A0ABT6EVW3</accession>
<keyword evidence="4 5" id="KW-0472">Membrane</keyword>
<protein>
    <recommendedName>
        <fullName evidence="5">UPF0182 protein L3556_03085</fullName>
    </recommendedName>
</protein>
<gene>
    <name evidence="6" type="ORF">L3556_03085</name>
</gene>
<feature type="transmembrane region" description="Helical" evidence="5">
    <location>
        <begin position="142"/>
        <end position="166"/>
    </location>
</feature>
<evidence type="ECO:0000256" key="1">
    <source>
        <dbReference type="ARBA" id="ARBA00022475"/>
    </source>
</evidence>
<dbReference type="Proteomes" id="UP001154265">
    <property type="component" value="Unassembled WGS sequence"/>
</dbReference>
<reference evidence="6" key="1">
    <citation type="journal article" date="2022" name="Genome Biol. Evol.">
        <title>A New Gene Family Diagnostic for Intracellular Biomineralization of Amorphous Ca Carbonates by Cyanobacteria.</title>
        <authorList>
            <person name="Benzerara K."/>
            <person name="Duprat E."/>
            <person name="Bitard-Feildel T."/>
            <person name="Caumes G."/>
            <person name="Cassier-Chauvat C."/>
            <person name="Chauvat F."/>
            <person name="Dezi M."/>
            <person name="Diop S.I."/>
            <person name="Gaschignard G."/>
            <person name="Gorgen S."/>
            <person name="Gugger M."/>
            <person name="Lopez-Garcia P."/>
            <person name="Millet M."/>
            <person name="Skouri-Panet F."/>
            <person name="Moreira D."/>
            <person name="Callebaut I."/>
        </authorList>
    </citation>
    <scope>NUCLEOTIDE SEQUENCE</scope>
    <source>
        <strain evidence="6">G9</strain>
    </source>
</reference>
<evidence type="ECO:0000256" key="2">
    <source>
        <dbReference type="ARBA" id="ARBA00022692"/>
    </source>
</evidence>
<keyword evidence="7" id="KW-1185">Reference proteome</keyword>
<keyword evidence="2 5" id="KW-0812">Transmembrane</keyword>
<evidence type="ECO:0000313" key="6">
    <source>
        <dbReference type="EMBL" id="MDG2989922.1"/>
    </source>
</evidence>
<name>A0ABT6EVW3_9SYNE</name>
<feature type="transmembrane region" description="Helical" evidence="5">
    <location>
        <begin position="62"/>
        <end position="80"/>
    </location>
</feature>
<feature type="transmembrane region" description="Helical" evidence="5">
    <location>
        <begin position="366"/>
        <end position="383"/>
    </location>
</feature>
<dbReference type="InterPro" id="IPR005372">
    <property type="entry name" value="UPF0182"/>
</dbReference>
<sequence length="1018" mass="115134">MGLVKQFFSFSPRRRLLLVLILGLFFGLLGTIAAMAICRLVAESLWFHNLGFLSVLWQRWQAQFLLVMVTFFVSWGFLWLNGALALQLRLGDAPDIKGIPKPLADAPTPLPPAPLPWWMNQGRDKGSKGGKEDRPWGITLPWLLLITVALGWLLCIVCFHSGAIALELRKTQPISLINNPFLEQLDLATILTISRDWLTHPLSLVLSAGMIILLLVWPGASYGIMSMALSLSLAWLGRNNWTTVLKGLAGVNVNRSDPLFGQDIGFYLFSLPLWELYRFWIVALGLGAIAGVALIYLLGADSLSQGRSPGFNRPQRRHLQALGAVVFAATGLSFWLERYKLVYSPQGVTFGASYTDITVRLPLDNLFSFLAIAVAVLLLWAALRKGGQQRQRLGPVSPWVLWFTLGYVAVAIVGAPTLPALIQNAIVQPNELQREFAYIRRTIDHTREGFDLEKINAQPFQPQNNLTPAILQENEATTRNIRLWDTRPLLETNRQLQQLRSYYSFPKAFIDRYNLKTEPGNPTAESRQVLVAARELDYGAVKPIARSWVNEHLVYTHGYGFTMSPVNTAAESGLPEYFVKDISEGDRGGDLLTSNPQIRDSIPVGHPRIYYGQITSSYVLAPSQVQELDYPSGNDNVYNHYDGSGGVPLNSWWGRLVFGAYFQDWQLLLTPNIKPESRVLFRRNIQQRVQAIAPFLRFDSEPYLVIADPRSPETTTAKDAQEAEPNYLYWIIDAYTISRHYPYSDPGDQPFNYIRNSVKVIVDAYDGSVKFYVVEPTDPLIQTWQRVFPDLFEPIGAMPQRLYEHIRYPVDMMRVQSQQLRKYHMTDPVVFYSQEDQWQIPQEIYGNDPQTVAPYYLITKLPTAPQEEFILLLPFTPINRPNLIAWLAARSDGENYGKLLLYQFPKQELVFGPEQMEARINQDPVISQQISLWNRQGSRSLQGNLLIIPVEQSLLYVEPIYLEAQYNSLPILARVVVMDNQRIAMAETLEAALDELFVAPAIAEPIQAGEIAPDLTPQ</sequence>
<comment type="similarity">
    <text evidence="5">Belongs to the UPF0182 family.</text>
</comment>
<organism evidence="6 7">
    <name type="scientific">Candidatus Synechococcus calcipolaris G9</name>
    <dbReference type="NCBI Taxonomy" id="1497997"/>
    <lineage>
        <taxon>Bacteria</taxon>
        <taxon>Bacillati</taxon>
        <taxon>Cyanobacteriota</taxon>
        <taxon>Cyanophyceae</taxon>
        <taxon>Synechococcales</taxon>
        <taxon>Synechococcaceae</taxon>
        <taxon>Synechococcus</taxon>
    </lineage>
</organism>
<evidence type="ECO:0000256" key="4">
    <source>
        <dbReference type="ARBA" id="ARBA00023136"/>
    </source>
</evidence>
<dbReference type="NCBIfam" id="NF002707">
    <property type="entry name" value="PRK02509.1"/>
    <property type="match status" value="1"/>
</dbReference>
<dbReference type="EMBL" id="JAKKUT010000002">
    <property type="protein sequence ID" value="MDG2989922.1"/>
    <property type="molecule type" value="Genomic_DNA"/>
</dbReference>
<comment type="subcellular location">
    <subcellularLocation>
        <location evidence="5">Cell membrane</location>
        <topology evidence="5">Multi-pass membrane protein</topology>
    </subcellularLocation>
</comment>
<feature type="transmembrane region" description="Helical" evidence="5">
    <location>
        <begin position="277"/>
        <end position="298"/>
    </location>
</feature>
<proteinExistence type="inferred from homology"/>
<dbReference type="PANTHER" id="PTHR39344:SF1">
    <property type="entry name" value="UPF0182 PROTEIN SLL1060"/>
    <property type="match status" value="1"/>
</dbReference>
<keyword evidence="1 5" id="KW-1003">Cell membrane</keyword>
<evidence type="ECO:0000313" key="7">
    <source>
        <dbReference type="Proteomes" id="UP001154265"/>
    </source>
</evidence>